<keyword evidence="3" id="KW-0804">Transcription</keyword>
<dbReference type="Pfam" id="PF12833">
    <property type="entry name" value="HTH_18"/>
    <property type="match status" value="1"/>
</dbReference>
<dbReference type="InterPro" id="IPR018060">
    <property type="entry name" value="HTH_AraC"/>
</dbReference>
<dbReference type="PROSITE" id="PS00041">
    <property type="entry name" value="HTH_ARAC_FAMILY_1"/>
    <property type="match status" value="1"/>
</dbReference>
<comment type="caution">
    <text evidence="5">The sequence shown here is derived from an EMBL/GenBank/DDBJ whole genome shotgun (WGS) entry which is preliminary data.</text>
</comment>
<evidence type="ECO:0000256" key="1">
    <source>
        <dbReference type="ARBA" id="ARBA00023015"/>
    </source>
</evidence>
<dbReference type="InterPro" id="IPR018062">
    <property type="entry name" value="HTH_AraC-typ_CS"/>
</dbReference>
<name>A0A553JUJ4_SHEHA</name>
<gene>
    <name evidence="5" type="ORF">FN961_00295</name>
</gene>
<dbReference type="SUPFAM" id="SSF46689">
    <property type="entry name" value="Homeodomain-like"/>
    <property type="match status" value="2"/>
</dbReference>
<dbReference type="InterPro" id="IPR014710">
    <property type="entry name" value="RmlC-like_jellyroll"/>
</dbReference>
<keyword evidence="2" id="KW-0238">DNA-binding</keyword>
<dbReference type="SMART" id="SM00342">
    <property type="entry name" value="HTH_ARAC"/>
    <property type="match status" value="1"/>
</dbReference>
<accession>A0A553JUJ4</accession>
<dbReference type="Gene3D" id="1.10.10.60">
    <property type="entry name" value="Homeodomain-like"/>
    <property type="match status" value="2"/>
</dbReference>
<dbReference type="AlphaFoldDB" id="A0A553JUJ4"/>
<reference evidence="6" key="1">
    <citation type="submission" date="2019-07" db="EMBL/GenBank/DDBJ databases">
        <title>Shewanella sp. YLB-08 draft genomic sequence.</title>
        <authorList>
            <person name="Yu L."/>
        </authorList>
    </citation>
    <scope>NUCLEOTIDE SEQUENCE [LARGE SCALE GENOMIC DNA]</scope>
    <source>
        <strain evidence="6">JCM 20706</strain>
    </source>
</reference>
<organism evidence="5 6">
    <name type="scientific">Shewanella hanedai</name>
    <name type="common">Alteromonas hanedai</name>
    <dbReference type="NCBI Taxonomy" id="25"/>
    <lineage>
        <taxon>Bacteria</taxon>
        <taxon>Pseudomonadati</taxon>
        <taxon>Pseudomonadota</taxon>
        <taxon>Gammaproteobacteria</taxon>
        <taxon>Alteromonadales</taxon>
        <taxon>Shewanellaceae</taxon>
        <taxon>Shewanella</taxon>
    </lineage>
</organism>
<evidence type="ECO:0000313" key="5">
    <source>
        <dbReference type="EMBL" id="TRY16111.1"/>
    </source>
</evidence>
<dbReference type="SUPFAM" id="SSF51182">
    <property type="entry name" value="RmlC-like cupins"/>
    <property type="match status" value="1"/>
</dbReference>
<dbReference type="Proteomes" id="UP000318126">
    <property type="component" value="Unassembled WGS sequence"/>
</dbReference>
<dbReference type="InterPro" id="IPR003313">
    <property type="entry name" value="AraC-bd"/>
</dbReference>
<dbReference type="InterPro" id="IPR011051">
    <property type="entry name" value="RmlC_Cupin_sf"/>
</dbReference>
<dbReference type="Pfam" id="PF02311">
    <property type="entry name" value="AraC_binding"/>
    <property type="match status" value="1"/>
</dbReference>
<dbReference type="OrthoDB" id="9816011at2"/>
<dbReference type="PANTHER" id="PTHR43280">
    <property type="entry name" value="ARAC-FAMILY TRANSCRIPTIONAL REGULATOR"/>
    <property type="match status" value="1"/>
</dbReference>
<dbReference type="Gene3D" id="2.60.120.10">
    <property type="entry name" value="Jelly Rolls"/>
    <property type="match status" value="1"/>
</dbReference>
<keyword evidence="6" id="KW-1185">Reference proteome</keyword>
<dbReference type="GO" id="GO:0003700">
    <property type="term" value="F:DNA-binding transcription factor activity"/>
    <property type="evidence" value="ECO:0007669"/>
    <property type="project" value="InterPro"/>
</dbReference>
<dbReference type="PANTHER" id="PTHR43280:SF27">
    <property type="entry name" value="TRANSCRIPTIONAL REGULATOR MTLR"/>
    <property type="match status" value="1"/>
</dbReference>
<protein>
    <submittedName>
        <fullName evidence="5">Helix-turn-helix domain-containing protein</fullName>
    </submittedName>
</protein>
<evidence type="ECO:0000256" key="2">
    <source>
        <dbReference type="ARBA" id="ARBA00023125"/>
    </source>
</evidence>
<feature type="domain" description="HTH araC/xylS-type" evidence="4">
    <location>
        <begin position="184"/>
        <end position="282"/>
    </location>
</feature>
<dbReference type="InterPro" id="IPR009057">
    <property type="entry name" value="Homeodomain-like_sf"/>
</dbReference>
<evidence type="ECO:0000313" key="6">
    <source>
        <dbReference type="Proteomes" id="UP000318126"/>
    </source>
</evidence>
<dbReference type="PROSITE" id="PS01124">
    <property type="entry name" value="HTH_ARAC_FAMILY_2"/>
    <property type="match status" value="1"/>
</dbReference>
<sequence length="289" mass="33592">MKPMCEKVIPSSNSSWRFVKYQRPNIDFSWHYHPEYEICLTLNSKGLRYIGDHIEEYSKPDLVFVGPYMPHTWHSAINEDESSQVVYVAQIPKAWLDELVTEHPEMQGVEDMLQRSSRGILYSSECTKKAIVLFQQMEIADPFSRYILLMNLLNVMLQDQLSILLSSRFFTYSDKTDSGVDKLDRVIEFIYGNFDRSLYADELAAIAHMSTNHFHRFFKKRTERTLTVFINQLRVGKACKLLINSNHPISVISDQCGFNNISNFNRQFLSIKGSTPSGFRKSIRLKHAQ</sequence>
<evidence type="ECO:0000256" key="3">
    <source>
        <dbReference type="ARBA" id="ARBA00023163"/>
    </source>
</evidence>
<proteinExistence type="predicted"/>
<keyword evidence="1" id="KW-0805">Transcription regulation</keyword>
<dbReference type="RefSeq" id="WP_143562556.1">
    <property type="nucleotide sequence ID" value="NZ_BMPL01000022.1"/>
</dbReference>
<dbReference type="GO" id="GO:0043565">
    <property type="term" value="F:sequence-specific DNA binding"/>
    <property type="evidence" value="ECO:0007669"/>
    <property type="project" value="InterPro"/>
</dbReference>
<dbReference type="EMBL" id="VKGK01000001">
    <property type="protein sequence ID" value="TRY16111.1"/>
    <property type="molecule type" value="Genomic_DNA"/>
</dbReference>
<evidence type="ECO:0000259" key="4">
    <source>
        <dbReference type="PROSITE" id="PS01124"/>
    </source>
</evidence>